<dbReference type="PANTHER" id="PTHR43730:SF1">
    <property type="entry name" value="BETA-MANNOSIDASE"/>
    <property type="match status" value="1"/>
</dbReference>
<keyword evidence="7" id="KW-1185">Reference proteome</keyword>
<keyword evidence="1" id="KW-0378">Hydrolase</keyword>
<protein>
    <recommendedName>
        <fullName evidence="5">Beta-mannosidase-like galactose-binding domain-containing protein</fullName>
    </recommendedName>
</protein>
<dbReference type="Gene3D" id="2.60.120.260">
    <property type="entry name" value="Galactose-binding domain-like"/>
    <property type="match status" value="1"/>
</dbReference>
<dbReference type="InterPro" id="IPR054593">
    <property type="entry name" value="Beta-mannosidase-like_N2"/>
</dbReference>
<evidence type="ECO:0000313" key="6">
    <source>
        <dbReference type="EMBL" id="WIA17988.1"/>
    </source>
</evidence>
<feature type="chain" id="PRO_5045387483" description="Beta-mannosidase-like galactose-binding domain-containing protein" evidence="4">
    <location>
        <begin position="21"/>
        <end position="831"/>
    </location>
</feature>
<gene>
    <name evidence="6" type="ORF">OEZ85_009477</name>
</gene>
<evidence type="ECO:0000256" key="2">
    <source>
        <dbReference type="ARBA" id="ARBA00023295"/>
    </source>
</evidence>
<keyword evidence="2" id="KW-0326">Glycosidase</keyword>
<keyword evidence="4" id="KW-0732">Signal</keyword>
<dbReference type="InterPro" id="IPR008979">
    <property type="entry name" value="Galactose-bd-like_sf"/>
</dbReference>
<dbReference type="Pfam" id="PF22666">
    <property type="entry name" value="Glyco_hydro_2_N2"/>
    <property type="match status" value="1"/>
</dbReference>
<evidence type="ECO:0000256" key="4">
    <source>
        <dbReference type="SAM" id="SignalP"/>
    </source>
</evidence>
<evidence type="ECO:0000259" key="5">
    <source>
        <dbReference type="Pfam" id="PF22666"/>
    </source>
</evidence>
<dbReference type="SUPFAM" id="SSF49785">
    <property type="entry name" value="Galactose-binding domain-like"/>
    <property type="match status" value="1"/>
</dbReference>
<dbReference type="InterPro" id="IPR017853">
    <property type="entry name" value="GH"/>
</dbReference>
<evidence type="ECO:0000256" key="1">
    <source>
        <dbReference type="ARBA" id="ARBA00022801"/>
    </source>
</evidence>
<dbReference type="PANTHER" id="PTHR43730">
    <property type="entry name" value="BETA-MANNOSIDASE"/>
    <property type="match status" value="1"/>
</dbReference>
<dbReference type="SUPFAM" id="SSF51445">
    <property type="entry name" value="(Trans)glycosidases"/>
    <property type="match status" value="1"/>
</dbReference>
<dbReference type="Proteomes" id="UP001244341">
    <property type="component" value="Chromosome 9b"/>
</dbReference>
<sequence length="831" mass="91643">MPAAVLTLLLLLAAVQQACCLVRLDLTTPAWQLSSSNGSISLQTHPPVHVLGALAAAGLVQQDPLYRYGELETRWVSQDTWNFTVTWAGQQHSAVAACRHVLLVLHGIDTFGHVLFNGRHVLAADNAHRSWWVVLREPSLLREGPNTLSVVLQPAASVALRRKTRNAYSIPTMAVPGGFDVYNFARKPASDFGWDWGPAFAPAGLTGGVELLGFDQASLIGALVHQQWLNDSSTFLLTVTAQLLVPEDGDCGLLSAALPELGLQQEQQVVLQAGRVAGNDLQALASIQLAVPVDQIRLWQPAGRLAPGQKQALYDVKIHFRPAANQHQCKSSVSSSSSDDSKAESIRTSANDQEEEGESFYFRVNGQPLYAKGANLIPLHVLSSAVADGDVAGLLQSAAAANMNMVRIWGGGLYQRDALYAATDELGLLVWQEAMFACSPYPRDAAFLSNVEAEVVQQLLRLGSHASVALWGGNNEIEASLEWYEETRGNLALFAVDYQALFVDTIGRVVQRMLPGVPWVDSSPSNGIIALPQQHNAPAAAAAAAAGAAAEVQQDQVIKRWGNPQNPKYGDVHFYDYKNDCQDWRTYPAARFISEYGWQSYPSWATYSAATAPQDWAVVADMTEFRQRHPNGTVELLAQLQRRFKLPQPWLQLLQLHSKQQQQQQQQQQQREQLQQLLCYETAVSYWRRLRSNAAVGTMGVLYWQLNDIWQGASWSSLDYGGAWKPLHYGLGRWFADVALSVQHDLQGDAIHVHIVSDMPHPVKAHLTLSGFEFVAAEAVIVDGQHQRPANRQHPERGGCVHCKYEDCQKVFRREGASPAEFKKTWECVNN</sequence>
<dbReference type="Gene3D" id="3.20.20.80">
    <property type="entry name" value="Glycosidases"/>
    <property type="match status" value="1"/>
</dbReference>
<evidence type="ECO:0000256" key="3">
    <source>
        <dbReference type="SAM" id="MobiDB-lite"/>
    </source>
</evidence>
<feature type="domain" description="Beta-mannosidase-like galactose-binding" evidence="5">
    <location>
        <begin position="31"/>
        <end position="205"/>
    </location>
</feature>
<feature type="signal peptide" evidence="4">
    <location>
        <begin position="1"/>
        <end position="20"/>
    </location>
</feature>
<name>A0ABY8UE99_TETOB</name>
<dbReference type="InterPro" id="IPR050887">
    <property type="entry name" value="Beta-mannosidase_GH2"/>
</dbReference>
<proteinExistence type="predicted"/>
<evidence type="ECO:0000313" key="7">
    <source>
        <dbReference type="Proteomes" id="UP001244341"/>
    </source>
</evidence>
<dbReference type="EMBL" id="CP126216">
    <property type="protein sequence ID" value="WIA17988.1"/>
    <property type="molecule type" value="Genomic_DNA"/>
</dbReference>
<organism evidence="6 7">
    <name type="scientific">Tetradesmus obliquus</name>
    <name type="common">Green alga</name>
    <name type="synonym">Acutodesmus obliquus</name>
    <dbReference type="NCBI Taxonomy" id="3088"/>
    <lineage>
        <taxon>Eukaryota</taxon>
        <taxon>Viridiplantae</taxon>
        <taxon>Chlorophyta</taxon>
        <taxon>core chlorophytes</taxon>
        <taxon>Chlorophyceae</taxon>
        <taxon>CS clade</taxon>
        <taxon>Sphaeropleales</taxon>
        <taxon>Scenedesmaceae</taxon>
        <taxon>Tetradesmus</taxon>
    </lineage>
</organism>
<feature type="region of interest" description="Disordered" evidence="3">
    <location>
        <begin position="327"/>
        <end position="354"/>
    </location>
</feature>
<reference evidence="6 7" key="1">
    <citation type="submission" date="2023-05" db="EMBL/GenBank/DDBJ databases">
        <title>A 100% complete, gapless, phased diploid assembly of the Scenedesmus obliquus UTEX 3031 genome.</title>
        <authorList>
            <person name="Biondi T.C."/>
            <person name="Hanschen E.R."/>
            <person name="Kwon T."/>
            <person name="Eng W."/>
            <person name="Kruse C.P.S."/>
            <person name="Koehler S.I."/>
            <person name="Kunde Y."/>
            <person name="Gleasner C.D."/>
            <person name="You Mak K.T."/>
            <person name="Polle J."/>
            <person name="Hovde B.T."/>
            <person name="Starkenburg S.R."/>
        </authorList>
    </citation>
    <scope>NUCLEOTIDE SEQUENCE [LARGE SCALE GENOMIC DNA]</scope>
    <source>
        <strain evidence="6 7">DOE0152z</strain>
    </source>
</reference>
<accession>A0ABY8UE99</accession>